<organism evidence="9">
    <name type="scientific">Leptospirillum ferriphilum</name>
    <dbReference type="NCBI Taxonomy" id="178606"/>
    <lineage>
        <taxon>Bacteria</taxon>
        <taxon>Pseudomonadati</taxon>
        <taxon>Nitrospirota</taxon>
        <taxon>Nitrospiria</taxon>
        <taxon>Nitrospirales</taxon>
        <taxon>Nitrospiraceae</taxon>
        <taxon>Leptospirillum</taxon>
    </lineage>
</organism>
<comment type="similarity">
    <text evidence="2 7">Belongs to the zinc-containing alcohol dehydrogenase family.</text>
</comment>
<dbReference type="SMART" id="SM00829">
    <property type="entry name" value="PKS_ER"/>
    <property type="match status" value="1"/>
</dbReference>
<name>A0A7C3LUR7_9BACT</name>
<evidence type="ECO:0000256" key="4">
    <source>
        <dbReference type="ARBA" id="ARBA00022833"/>
    </source>
</evidence>
<evidence type="ECO:0000256" key="7">
    <source>
        <dbReference type="RuleBase" id="RU361277"/>
    </source>
</evidence>
<protein>
    <submittedName>
        <fullName evidence="9">Alcohol dehydrogenase</fullName>
    </submittedName>
</protein>
<gene>
    <name evidence="9" type="ORF">ENX03_09405</name>
</gene>
<dbReference type="AlphaFoldDB" id="A0A7C3LUR7"/>
<evidence type="ECO:0000256" key="5">
    <source>
        <dbReference type="ARBA" id="ARBA00023002"/>
    </source>
</evidence>
<evidence type="ECO:0000256" key="3">
    <source>
        <dbReference type="ARBA" id="ARBA00022723"/>
    </source>
</evidence>
<reference evidence="9" key="1">
    <citation type="journal article" date="2020" name="mSystems">
        <title>Genome- and Community-Level Interaction Insights into Carbon Utilization and Element Cycling Functions of Hydrothermarchaeota in Hydrothermal Sediment.</title>
        <authorList>
            <person name="Zhou Z."/>
            <person name="Liu Y."/>
            <person name="Xu W."/>
            <person name="Pan J."/>
            <person name="Luo Z.H."/>
            <person name="Li M."/>
        </authorList>
    </citation>
    <scope>NUCLEOTIDE SEQUENCE [LARGE SCALE GENOMIC DNA]</scope>
    <source>
        <strain evidence="9">SpSt-902</strain>
    </source>
</reference>
<dbReference type="Pfam" id="PF00107">
    <property type="entry name" value="ADH_zinc_N"/>
    <property type="match status" value="1"/>
</dbReference>
<dbReference type="Gene3D" id="3.90.180.10">
    <property type="entry name" value="Medium-chain alcohol dehydrogenases, catalytic domain"/>
    <property type="match status" value="1"/>
</dbReference>
<proteinExistence type="inferred from homology"/>
<sequence length="334" mass="35362">MKAVLSNAPGQPFVLKDVPEPRPGKGEVRIKVTACGICHSDMFVRDGLFPGISYPRIPGHEVVGEVDQTGEGVRDFKKGDVVGVGWHGGHCFTCPACRAGDFILCSRAQITGISTDGGYAQYMLAPEDALARVPEGMDAAEAAPLLCAGVTTYNSLRHAGALPGDIVAVLGVGGLGHLGIQFSSKMGYRTVALSNGPSKADLARSLGAHDYIDMKAANAVEVLSRMGGAKVILATAPDSQTISQLVDGLGRNGKMVLLGADTRPLQVSPLQLIGQRKSISGWPSGDAMDSEETMKFARLTGIRAMVERFPLEKAEEAYQVMIQNKARFRVVLTL</sequence>
<accession>A0A7C3LUR7</accession>
<dbReference type="SUPFAM" id="SSF51735">
    <property type="entry name" value="NAD(P)-binding Rossmann-fold domains"/>
    <property type="match status" value="1"/>
</dbReference>
<evidence type="ECO:0000256" key="1">
    <source>
        <dbReference type="ARBA" id="ARBA00001947"/>
    </source>
</evidence>
<dbReference type="Pfam" id="PF08240">
    <property type="entry name" value="ADH_N"/>
    <property type="match status" value="1"/>
</dbReference>
<dbReference type="InterPro" id="IPR013154">
    <property type="entry name" value="ADH-like_N"/>
</dbReference>
<dbReference type="InterPro" id="IPR013149">
    <property type="entry name" value="ADH-like_C"/>
</dbReference>
<dbReference type="InterPro" id="IPR020843">
    <property type="entry name" value="ER"/>
</dbReference>
<evidence type="ECO:0000313" key="9">
    <source>
        <dbReference type="EMBL" id="HFT94127.1"/>
    </source>
</evidence>
<dbReference type="InterPro" id="IPR011032">
    <property type="entry name" value="GroES-like_sf"/>
</dbReference>
<dbReference type="PANTHER" id="PTHR42940">
    <property type="entry name" value="ALCOHOL DEHYDROGENASE 1-RELATED"/>
    <property type="match status" value="1"/>
</dbReference>
<dbReference type="PANTHER" id="PTHR42940:SF7">
    <property type="entry name" value="ALCOHOL DEHYDROGENASE-LIKE N-TERMINAL DOMAIN-CONTAINING PROTEIN"/>
    <property type="match status" value="1"/>
</dbReference>
<feature type="domain" description="Enoyl reductase (ER)" evidence="8">
    <location>
        <begin position="10"/>
        <end position="332"/>
    </location>
</feature>
<dbReference type="GO" id="GO:0005737">
    <property type="term" value="C:cytoplasm"/>
    <property type="evidence" value="ECO:0007669"/>
    <property type="project" value="TreeGrafter"/>
</dbReference>
<keyword evidence="3 7" id="KW-0479">Metal-binding</keyword>
<evidence type="ECO:0000256" key="6">
    <source>
        <dbReference type="ARBA" id="ARBA00023027"/>
    </source>
</evidence>
<comment type="caution">
    <text evidence="9">The sequence shown here is derived from an EMBL/GenBank/DDBJ whole genome shotgun (WGS) entry which is preliminary data.</text>
</comment>
<dbReference type="PROSITE" id="PS00059">
    <property type="entry name" value="ADH_ZINC"/>
    <property type="match status" value="1"/>
</dbReference>
<dbReference type="CDD" id="cd08296">
    <property type="entry name" value="CAD_like"/>
    <property type="match status" value="1"/>
</dbReference>
<dbReference type="FunFam" id="3.40.50.720:FF:000039">
    <property type="entry name" value="Alcohol dehydrogenase AdhP"/>
    <property type="match status" value="1"/>
</dbReference>
<dbReference type="GO" id="GO:0008270">
    <property type="term" value="F:zinc ion binding"/>
    <property type="evidence" value="ECO:0007669"/>
    <property type="project" value="InterPro"/>
</dbReference>
<evidence type="ECO:0000259" key="8">
    <source>
        <dbReference type="SMART" id="SM00829"/>
    </source>
</evidence>
<keyword evidence="6" id="KW-0520">NAD</keyword>
<dbReference type="EMBL" id="DTMM01000201">
    <property type="protein sequence ID" value="HFT94127.1"/>
    <property type="molecule type" value="Genomic_DNA"/>
</dbReference>
<evidence type="ECO:0000256" key="2">
    <source>
        <dbReference type="ARBA" id="ARBA00008072"/>
    </source>
</evidence>
<keyword evidence="4 7" id="KW-0862">Zinc</keyword>
<dbReference type="SUPFAM" id="SSF50129">
    <property type="entry name" value="GroES-like"/>
    <property type="match status" value="1"/>
</dbReference>
<dbReference type="InterPro" id="IPR002328">
    <property type="entry name" value="ADH_Zn_CS"/>
</dbReference>
<comment type="cofactor">
    <cofactor evidence="1 7">
        <name>Zn(2+)</name>
        <dbReference type="ChEBI" id="CHEBI:29105"/>
    </cofactor>
</comment>
<dbReference type="Gene3D" id="3.40.50.720">
    <property type="entry name" value="NAD(P)-binding Rossmann-like Domain"/>
    <property type="match status" value="1"/>
</dbReference>
<dbReference type="GO" id="GO:0004022">
    <property type="term" value="F:alcohol dehydrogenase (NAD+) activity"/>
    <property type="evidence" value="ECO:0007669"/>
    <property type="project" value="TreeGrafter"/>
</dbReference>
<keyword evidence="5" id="KW-0560">Oxidoreductase</keyword>
<dbReference type="InterPro" id="IPR036291">
    <property type="entry name" value="NAD(P)-bd_dom_sf"/>
</dbReference>